<accession>A0A9W5TV52</accession>
<evidence type="ECO:0000256" key="6">
    <source>
        <dbReference type="ARBA" id="ARBA00023288"/>
    </source>
</evidence>
<dbReference type="InterPro" id="IPR028082">
    <property type="entry name" value="Peripla_BP_I"/>
</dbReference>
<organism evidence="9 10">
    <name type="scientific">Lentibacillus populi</name>
    <dbReference type="NCBI Taxonomy" id="1827502"/>
    <lineage>
        <taxon>Bacteria</taxon>
        <taxon>Bacillati</taxon>
        <taxon>Bacillota</taxon>
        <taxon>Bacilli</taxon>
        <taxon>Bacillales</taxon>
        <taxon>Bacillaceae</taxon>
        <taxon>Lentibacillus</taxon>
    </lineage>
</organism>
<evidence type="ECO:0000313" key="10">
    <source>
        <dbReference type="Proteomes" id="UP000621492"/>
    </source>
</evidence>
<evidence type="ECO:0000256" key="7">
    <source>
        <dbReference type="SAM" id="SignalP"/>
    </source>
</evidence>
<feature type="domain" description="ABC transporter substrate-binding protein PnrA-like" evidence="8">
    <location>
        <begin position="50"/>
        <end position="358"/>
    </location>
</feature>
<evidence type="ECO:0000313" key="9">
    <source>
        <dbReference type="EMBL" id="GGB30789.1"/>
    </source>
</evidence>
<dbReference type="PROSITE" id="PS51257">
    <property type="entry name" value="PROKAR_LIPOPROTEIN"/>
    <property type="match status" value="1"/>
</dbReference>
<dbReference type="Gene3D" id="3.40.50.2300">
    <property type="match status" value="2"/>
</dbReference>
<dbReference type="InterPro" id="IPR050957">
    <property type="entry name" value="BMP_lipoprotein"/>
</dbReference>
<dbReference type="Proteomes" id="UP000621492">
    <property type="component" value="Unassembled WGS sequence"/>
</dbReference>
<keyword evidence="5" id="KW-0472">Membrane</keyword>
<feature type="chain" id="PRO_5040999001" evidence="7">
    <location>
        <begin position="22"/>
        <end position="369"/>
    </location>
</feature>
<keyword evidence="3" id="KW-1003">Cell membrane</keyword>
<evidence type="ECO:0000256" key="1">
    <source>
        <dbReference type="ARBA" id="ARBA00004193"/>
    </source>
</evidence>
<evidence type="ECO:0000256" key="5">
    <source>
        <dbReference type="ARBA" id="ARBA00023136"/>
    </source>
</evidence>
<dbReference type="GO" id="GO:0005886">
    <property type="term" value="C:plasma membrane"/>
    <property type="evidence" value="ECO:0007669"/>
    <property type="project" value="UniProtKB-SubCell"/>
</dbReference>
<evidence type="ECO:0000256" key="2">
    <source>
        <dbReference type="ARBA" id="ARBA00008610"/>
    </source>
</evidence>
<dbReference type="AlphaFoldDB" id="A0A9W5TV52"/>
<keyword evidence="4 7" id="KW-0732">Signal</keyword>
<dbReference type="EMBL" id="BMJD01000002">
    <property type="protein sequence ID" value="GGB30789.1"/>
    <property type="molecule type" value="Genomic_DNA"/>
</dbReference>
<reference evidence="9" key="2">
    <citation type="submission" date="2020-09" db="EMBL/GenBank/DDBJ databases">
        <authorList>
            <person name="Sun Q."/>
            <person name="Zhou Y."/>
        </authorList>
    </citation>
    <scope>NUCLEOTIDE SEQUENCE</scope>
    <source>
        <strain evidence="9">CGMCC 1.15454</strain>
    </source>
</reference>
<evidence type="ECO:0000256" key="4">
    <source>
        <dbReference type="ARBA" id="ARBA00022729"/>
    </source>
</evidence>
<comment type="similarity">
    <text evidence="2">Belongs to the BMP lipoprotein family.</text>
</comment>
<gene>
    <name evidence="9" type="primary">tcsA</name>
    <name evidence="9" type="ORF">GCM10011409_05130</name>
</gene>
<dbReference type="PANTHER" id="PTHR34296">
    <property type="entry name" value="TRANSCRIPTIONAL ACTIVATOR PROTEIN MED"/>
    <property type="match status" value="1"/>
</dbReference>
<dbReference type="RefSeq" id="WP_088050255.1">
    <property type="nucleotide sequence ID" value="NZ_BMJD01000002.1"/>
</dbReference>
<dbReference type="InterPro" id="IPR003760">
    <property type="entry name" value="PnrA-like"/>
</dbReference>
<dbReference type="PANTHER" id="PTHR34296:SF2">
    <property type="entry name" value="ABC TRANSPORTER GUANOSINE-BINDING PROTEIN NUPN"/>
    <property type="match status" value="1"/>
</dbReference>
<dbReference type="CDD" id="cd06354">
    <property type="entry name" value="PBP1_PrnA-like"/>
    <property type="match status" value="1"/>
</dbReference>
<sequence>MKSRRFILLFALILTIGMVLAACGSSDSGDKNNDKKSGEKVDNGEAADFSAAMVTDIGGVDDKSFNQSAWEGLQAWADEHGLAKGKGIDYAQSNDQSDYMPNLTRLVKQDYKLIFGIGFNLKEGITKVAKQYPDTHFSIVDDVVEQPNVASVTFKEHEGSFLVGVAAAMKTKTNKVGFVGGVDSPLINKFESGFIAGVKSINPDIDIDVQYAESFGAADKGKLIATNMYNNGIDVIYHSSGGTGNGVFAQAKDIKQNDPDKEIWVIGVDRDQHEEGQIGDNNVTLTSMVKRVDIAVQDLANKSMSGDFPGGEILEYGLEDDAISVATTNEEAMTDEIVEAVNEWKEKIANGEIDVPKTREETKEFVDAL</sequence>
<reference evidence="9" key="1">
    <citation type="journal article" date="2014" name="Int. J. Syst. Evol. Microbiol.">
        <title>Complete genome sequence of Corynebacterium casei LMG S-19264T (=DSM 44701T), isolated from a smear-ripened cheese.</title>
        <authorList>
            <consortium name="US DOE Joint Genome Institute (JGI-PGF)"/>
            <person name="Walter F."/>
            <person name="Albersmeier A."/>
            <person name="Kalinowski J."/>
            <person name="Ruckert C."/>
        </authorList>
    </citation>
    <scope>NUCLEOTIDE SEQUENCE</scope>
    <source>
        <strain evidence="9">CGMCC 1.15454</strain>
    </source>
</reference>
<proteinExistence type="inferred from homology"/>
<dbReference type="SUPFAM" id="SSF53822">
    <property type="entry name" value="Periplasmic binding protein-like I"/>
    <property type="match status" value="1"/>
</dbReference>
<protein>
    <submittedName>
        <fullName evidence="9">CD4+ T-cell-stimulating antigen</fullName>
    </submittedName>
</protein>
<evidence type="ECO:0000256" key="3">
    <source>
        <dbReference type="ARBA" id="ARBA00022475"/>
    </source>
</evidence>
<keyword evidence="10" id="KW-1185">Reference proteome</keyword>
<feature type="signal peptide" evidence="7">
    <location>
        <begin position="1"/>
        <end position="21"/>
    </location>
</feature>
<comment type="subcellular location">
    <subcellularLocation>
        <location evidence="1">Cell membrane</location>
        <topology evidence="1">Lipid-anchor</topology>
    </subcellularLocation>
</comment>
<dbReference type="Pfam" id="PF02608">
    <property type="entry name" value="Bmp"/>
    <property type="match status" value="1"/>
</dbReference>
<evidence type="ECO:0000259" key="8">
    <source>
        <dbReference type="Pfam" id="PF02608"/>
    </source>
</evidence>
<keyword evidence="6" id="KW-0449">Lipoprotein</keyword>
<comment type="caution">
    <text evidence="9">The sequence shown here is derived from an EMBL/GenBank/DDBJ whole genome shotgun (WGS) entry which is preliminary data.</text>
</comment>
<name>A0A9W5TV52_9BACI</name>